<comment type="caution">
    <text evidence="2">The sequence shown here is derived from an EMBL/GenBank/DDBJ whole genome shotgun (WGS) entry which is preliminary data.</text>
</comment>
<dbReference type="EMBL" id="MCFL01000027">
    <property type="protein sequence ID" value="ORZ34652.1"/>
    <property type="molecule type" value="Genomic_DNA"/>
</dbReference>
<feature type="signal peptide" evidence="1">
    <location>
        <begin position="1"/>
        <end position="18"/>
    </location>
</feature>
<feature type="chain" id="PRO_5012553589" evidence="1">
    <location>
        <begin position="19"/>
        <end position="121"/>
    </location>
</feature>
<gene>
    <name evidence="2" type="ORF">BCR44DRAFT_1436160</name>
</gene>
<protein>
    <submittedName>
        <fullName evidence="2">Uncharacterized protein</fullName>
    </submittedName>
</protein>
<accession>A0A1Y2HNE0</accession>
<keyword evidence="1" id="KW-0732">Signal</keyword>
<sequence length="121" mass="13074">MPHGLVVLTLLLSFSLDAVPGHLSVGTGQRLGFRTPRHRFNTTVGGLDGYMSGPEDDKPLRTTWVCAPEAFAKFTESVAGRTCYCPGALTRTCLSGAKVAWTTSQASDNSRPTPSTRAFRW</sequence>
<dbReference type="AlphaFoldDB" id="A0A1Y2HNE0"/>
<evidence type="ECO:0000313" key="3">
    <source>
        <dbReference type="Proteomes" id="UP000193411"/>
    </source>
</evidence>
<keyword evidence="3" id="KW-1185">Reference proteome</keyword>
<reference evidence="2 3" key="1">
    <citation type="submission" date="2016-07" db="EMBL/GenBank/DDBJ databases">
        <title>Pervasive Adenine N6-methylation of Active Genes in Fungi.</title>
        <authorList>
            <consortium name="DOE Joint Genome Institute"/>
            <person name="Mondo S.J."/>
            <person name="Dannebaum R.O."/>
            <person name="Kuo R.C."/>
            <person name="Labutti K."/>
            <person name="Haridas S."/>
            <person name="Kuo A."/>
            <person name="Salamov A."/>
            <person name="Ahrendt S.R."/>
            <person name="Lipzen A."/>
            <person name="Sullivan W."/>
            <person name="Andreopoulos W.B."/>
            <person name="Clum A."/>
            <person name="Lindquist E."/>
            <person name="Daum C."/>
            <person name="Ramamoorthy G.K."/>
            <person name="Gryganskyi A."/>
            <person name="Culley D."/>
            <person name="Magnuson J.K."/>
            <person name="James T.Y."/>
            <person name="O'Malley M.A."/>
            <person name="Stajich J.E."/>
            <person name="Spatafora J.W."/>
            <person name="Visel A."/>
            <person name="Grigoriev I.V."/>
        </authorList>
    </citation>
    <scope>NUCLEOTIDE SEQUENCE [LARGE SCALE GENOMIC DNA]</scope>
    <source>
        <strain evidence="2 3">PL171</strain>
    </source>
</reference>
<dbReference type="Proteomes" id="UP000193411">
    <property type="component" value="Unassembled WGS sequence"/>
</dbReference>
<evidence type="ECO:0000256" key="1">
    <source>
        <dbReference type="SAM" id="SignalP"/>
    </source>
</evidence>
<name>A0A1Y2HNE0_9FUNG</name>
<organism evidence="2 3">
    <name type="scientific">Catenaria anguillulae PL171</name>
    <dbReference type="NCBI Taxonomy" id="765915"/>
    <lineage>
        <taxon>Eukaryota</taxon>
        <taxon>Fungi</taxon>
        <taxon>Fungi incertae sedis</taxon>
        <taxon>Blastocladiomycota</taxon>
        <taxon>Blastocladiomycetes</taxon>
        <taxon>Blastocladiales</taxon>
        <taxon>Catenariaceae</taxon>
        <taxon>Catenaria</taxon>
    </lineage>
</organism>
<evidence type="ECO:0000313" key="2">
    <source>
        <dbReference type="EMBL" id="ORZ34652.1"/>
    </source>
</evidence>
<proteinExistence type="predicted"/>